<name>A0A2C9KQP0_BIOGL</name>
<evidence type="ECO:0000313" key="2">
    <source>
        <dbReference type="EnsemblMetazoa" id="BGLB022461-PA"/>
    </source>
</evidence>
<dbReference type="Gene3D" id="1.20.1070.10">
    <property type="entry name" value="Rhodopsin 7-helix transmembrane proteins"/>
    <property type="match status" value="1"/>
</dbReference>
<reference evidence="2" key="1">
    <citation type="submission" date="2020-05" db="UniProtKB">
        <authorList>
            <consortium name="EnsemblMetazoa"/>
        </authorList>
    </citation>
    <scope>IDENTIFICATION</scope>
    <source>
        <strain evidence="2">BB02</strain>
    </source>
</reference>
<protein>
    <recommendedName>
        <fullName evidence="4">G-protein coupled receptors family 1 profile domain-containing protein</fullName>
    </recommendedName>
</protein>
<feature type="transmembrane region" description="Helical" evidence="1">
    <location>
        <begin position="180"/>
        <end position="203"/>
    </location>
</feature>
<feature type="transmembrane region" description="Helical" evidence="1">
    <location>
        <begin position="108"/>
        <end position="127"/>
    </location>
</feature>
<dbReference type="AlphaFoldDB" id="A0A2C9KQP0"/>
<evidence type="ECO:0000313" key="3">
    <source>
        <dbReference type="Proteomes" id="UP000076420"/>
    </source>
</evidence>
<dbReference type="VEuPathDB" id="VectorBase:BGLB022461"/>
<keyword evidence="1" id="KW-0812">Transmembrane</keyword>
<dbReference type="EnsemblMetazoa" id="BGLB022461-RA">
    <property type="protein sequence ID" value="BGLB022461-PA"/>
    <property type="gene ID" value="BGLB022461"/>
</dbReference>
<feature type="transmembrane region" description="Helical" evidence="1">
    <location>
        <begin position="20"/>
        <end position="50"/>
    </location>
</feature>
<keyword evidence="1" id="KW-1133">Transmembrane helix</keyword>
<evidence type="ECO:0000256" key="1">
    <source>
        <dbReference type="SAM" id="Phobius"/>
    </source>
</evidence>
<dbReference type="RefSeq" id="XP_013070565.2">
    <property type="nucleotide sequence ID" value="XM_013215111.2"/>
</dbReference>
<feature type="transmembrane region" description="Helical" evidence="1">
    <location>
        <begin position="62"/>
        <end position="80"/>
    </location>
</feature>
<evidence type="ECO:0008006" key="4">
    <source>
        <dbReference type="Google" id="ProtNLM"/>
    </source>
</evidence>
<gene>
    <name evidence="2" type="primary">106057788</name>
</gene>
<dbReference type="OrthoDB" id="6089338at2759"/>
<dbReference type="KEGG" id="bgt:106057788"/>
<proteinExistence type="predicted"/>
<keyword evidence="1" id="KW-0472">Membrane</keyword>
<accession>A0A2C9KQP0</accession>
<sequence length="321" mass="35897">MNVSNLTLDGDDFEIPEFMTYLLITFKTMFFVTIVLGTLLNLWLLLAIVTCPEMRSRIRNKLIVSNCVLYLVQCLVEGPLDVAALSSDTKSCSIFHAVINIMLMLDFVSNYTLLTMVIVFVLQLMDLKLSVWMSELKQLVVTLGVLLIPWVASLLTIPAMVTTSDKYIIFADCPIPRSYLIFRIVNTIVPLMLAAGVSVAAALMKRRRFSAGLNPSGMQVELLSPGPEMDEAKAYLAAVAVSFLCDIGVTIMEFDLGIPAVETRIILGFSTVTLETIRPVVMALPWLLFNDIRQRLKTWRPWYRPEPGIDLTQTQGGQHEL</sequence>
<dbReference type="Proteomes" id="UP000076420">
    <property type="component" value="Unassembled WGS sequence"/>
</dbReference>
<organism evidence="2 3">
    <name type="scientific">Biomphalaria glabrata</name>
    <name type="common">Bloodfluke planorb</name>
    <name type="synonym">Freshwater snail</name>
    <dbReference type="NCBI Taxonomy" id="6526"/>
    <lineage>
        <taxon>Eukaryota</taxon>
        <taxon>Metazoa</taxon>
        <taxon>Spiralia</taxon>
        <taxon>Lophotrochozoa</taxon>
        <taxon>Mollusca</taxon>
        <taxon>Gastropoda</taxon>
        <taxon>Heterobranchia</taxon>
        <taxon>Euthyneura</taxon>
        <taxon>Panpulmonata</taxon>
        <taxon>Hygrophila</taxon>
        <taxon>Lymnaeoidea</taxon>
        <taxon>Planorbidae</taxon>
        <taxon>Biomphalaria</taxon>
    </lineage>
</organism>
<feature type="transmembrane region" description="Helical" evidence="1">
    <location>
        <begin position="139"/>
        <end position="160"/>
    </location>
</feature>
<dbReference type="VEuPathDB" id="VectorBase:BGLAX_033793"/>